<dbReference type="EMBL" id="VNIP01000009">
    <property type="protein sequence ID" value="KAA1179252.1"/>
    <property type="molecule type" value="Genomic_DNA"/>
</dbReference>
<evidence type="ECO:0000313" key="3">
    <source>
        <dbReference type="Proteomes" id="UP000323608"/>
    </source>
</evidence>
<reference evidence="2 3" key="1">
    <citation type="submission" date="2019-07" db="EMBL/GenBank/DDBJ databases">
        <title>The Draft Genome Sequence of Rhizobium tropici SARCC-755 Associated with Superior Nodulation on Pigeonpea (Cajanus cajan (L.) Millsp.).</title>
        <authorList>
            <person name="Bopape F.L."/>
            <person name="Hassen A.I."/>
            <person name="Swanevelder Z.H."/>
            <person name="Gwata E.T."/>
        </authorList>
    </citation>
    <scope>NUCLEOTIDE SEQUENCE [LARGE SCALE GENOMIC DNA]</scope>
    <source>
        <strain evidence="2 3">SARCC-755</strain>
    </source>
</reference>
<dbReference type="InterPro" id="IPR021708">
    <property type="entry name" value="DUF3291"/>
</dbReference>
<dbReference type="RefSeq" id="WP_149635798.1">
    <property type="nucleotide sequence ID" value="NZ_VNIP01000009.1"/>
</dbReference>
<dbReference type="AlphaFoldDB" id="A0A5B0VX75"/>
<name>A0A5B0VX75_RHITR</name>
<feature type="domain" description="DUF3291" evidence="1">
    <location>
        <begin position="9"/>
        <end position="156"/>
    </location>
</feature>
<dbReference type="Proteomes" id="UP000323608">
    <property type="component" value="Unassembled WGS sequence"/>
</dbReference>
<evidence type="ECO:0000313" key="2">
    <source>
        <dbReference type="EMBL" id="KAA1179252.1"/>
    </source>
</evidence>
<accession>A0A5B0VX75</accession>
<protein>
    <submittedName>
        <fullName evidence="2">DUF3291 domain-containing protein</fullName>
    </submittedName>
</protein>
<organism evidence="2 3">
    <name type="scientific">Rhizobium tropici</name>
    <dbReference type="NCBI Taxonomy" id="398"/>
    <lineage>
        <taxon>Bacteria</taxon>
        <taxon>Pseudomonadati</taxon>
        <taxon>Pseudomonadota</taxon>
        <taxon>Alphaproteobacteria</taxon>
        <taxon>Hyphomicrobiales</taxon>
        <taxon>Rhizobiaceae</taxon>
        <taxon>Rhizobium/Agrobacterium group</taxon>
        <taxon>Rhizobium</taxon>
    </lineage>
</organism>
<dbReference type="Pfam" id="PF11695">
    <property type="entry name" value="DUF3291"/>
    <property type="match status" value="1"/>
</dbReference>
<gene>
    <name evidence="2" type="ORF">FP026_16880</name>
</gene>
<comment type="caution">
    <text evidence="2">The sequence shown here is derived from an EMBL/GenBank/DDBJ whole genome shotgun (WGS) entry which is preliminary data.</text>
</comment>
<sequence length="195" mass="21585">MPADAGRHLAMYNFGLHVSAYESPAVEGFRLREAANFEAAARASGFIGRSGYPGEQQPSCWGEQVFPRFIGGSGFTTAPSSLSLWADIESLMAFTYSGVHADALKHARHWNVRQSWPPLVLWWVDAGDVPEWKDGVERLEHLHDHGASPTAFSFKQSYGPDGRPQEIDRLRIKEIVARNAASQSELLAHVLTLKV</sequence>
<dbReference type="OrthoDB" id="2376237at2"/>
<proteinExistence type="predicted"/>
<evidence type="ECO:0000259" key="1">
    <source>
        <dbReference type="Pfam" id="PF11695"/>
    </source>
</evidence>